<gene>
    <name evidence="2" type="ORF">LEMA_uP107470.1</name>
</gene>
<keyword evidence="3" id="KW-1185">Reference proteome</keyword>
<proteinExistence type="predicted"/>
<dbReference type="HOGENOM" id="CLU_2886245_0_0_1"/>
<sequence>MKLHARIASCVQIARHPPPMHELSRRIKDPHWPRTKSKSVSTVVSGCPSGLNRSREHRAPFFQ</sequence>
<dbReference type="VEuPathDB" id="FungiDB:LEMA_uP107470.1"/>
<protein>
    <submittedName>
        <fullName evidence="2">Predicted protein</fullName>
    </submittedName>
</protein>
<feature type="compositionally biased region" description="Basic and acidic residues" evidence="1">
    <location>
        <begin position="53"/>
        <end position="63"/>
    </location>
</feature>
<dbReference type="EMBL" id="FP929129">
    <property type="protein sequence ID" value="CBX96482.1"/>
    <property type="molecule type" value="Genomic_DNA"/>
</dbReference>
<accession>E4ZYF6</accession>
<dbReference type="InParanoid" id="E4ZYF6"/>
<evidence type="ECO:0000313" key="2">
    <source>
        <dbReference type="EMBL" id="CBX96482.1"/>
    </source>
</evidence>
<dbReference type="AlphaFoldDB" id="E4ZYF6"/>
<dbReference type="Proteomes" id="UP000002668">
    <property type="component" value="Genome"/>
</dbReference>
<evidence type="ECO:0000256" key="1">
    <source>
        <dbReference type="SAM" id="MobiDB-lite"/>
    </source>
</evidence>
<name>E4ZYF6_LEPMJ</name>
<organism evidence="3">
    <name type="scientific">Leptosphaeria maculans (strain JN3 / isolate v23.1.3 / race Av1-4-5-6-7-8)</name>
    <name type="common">Blackleg fungus</name>
    <name type="synonym">Phoma lingam</name>
    <dbReference type="NCBI Taxonomy" id="985895"/>
    <lineage>
        <taxon>Eukaryota</taxon>
        <taxon>Fungi</taxon>
        <taxon>Dikarya</taxon>
        <taxon>Ascomycota</taxon>
        <taxon>Pezizomycotina</taxon>
        <taxon>Dothideomycetes</taxon>
        <taxon>Pleosporomycetidae</taxon>
        <taxon>Pleosporales</taxon>
        <taxon>Pleosporineae</taxon>
        <taxon>Leptosphaeriaceae</taxon>
        <taxon>Plenodomus</taxon>
        <taxon>Plenodomus lingam/Leptosphaeria maculans species complex</taxon>
    </lineage>
</organism>
<evidence type="ECO:0000313" key="3">
    <source>
        <dbReference type="Proteomes" id="UP000002668"/>
    </source>
</evidence>
<feature type="region of interest" description="Disordered" evidence="1">
    <location>
        <begin position="30"/>
        <end position="63"/>
    </location>
</feature>
<reference evidence="3" key="1">
    <citation type="journal article" date="2011" name="Nat. Commun.">
        <title>Effector diversification within compartments of the Leptosphaeria maculans genome affected by Repeat-Induced Point mutations.</title>
        <authorList>
            <person name="Rouxel T."/>
            <person name="Grandaubert J."/>
            <person name="Hane J.K."/>
            <person name="Hoede C."/>
            <person name="van de Wouw A.P."/>
            <person name="Couloux A."/>
            <person name="Dominguez V."/>
            <person name="Anthouard V."/>
            <person name="Bally P."/>
            <person name="Bourras S."/>
            <person name="Cozijnsen A.J."/>
            <person name="Ciuffetti L.M."/>
            <person name="Degrave A."/>
            <person name="Dilmaghani A."/>
            <person name="Duret L."/>
            <person name="Fudal I."/>
            <person name="Goodwin S.B."/>
            <person name="Gout L."/>
            <person name="Glaser N."/>
            <person name="Linglin J."/>
            <person name="Kema G.H.J."/>
            <person name="Lapalu N."/>
            <person name="Lawrence C.B."/>
            <person name="May K."/>
            <person name="Meyer M."/>
            <person name="Ollivier B."/>
            <person name="Poulain J."/>
            <person name="Schoch C.L."/>
            <person name="Simon A."/>
            <person name="Spatafora J.W."/>
            <person name="Stachowiak A."/>
            <person name="Turgeon B.G."/>
            <person name="Tyler B.M."/>
            <person name="Vincent D."/>
            <person name="Weissenbach J."/>
            <person name="Amselem J."/>
            <person name="Quesneville H."/>
            <person name="Oliver R.P."/>
            <person name="Wincker P."/>
            <person name="Balesdent M.-H."/>
            <person name="Howlett B.J."/>
        </authorList>
    </citation>
    <scope>NUCLEOTIDE SEQUENCE [LARGE SCALE GENOMIC DNA]</scope>
    <source>
        <strain evidence="3">JN3 / isolate v23.1.3 / race Av1-4-5-6-7-8</strain>
    </source>
</reference>